<feature type="region of interest" description="Disordered" evidence="1">
    <location>
        <begin position="747"/>
        <end position="768"/>
    </location>
</feature>
<proteinExistence type="predicted"/>
<feature type="compositionally biased region" description="Polar residues" evidence="1">
    <location>
        <begin position="915"/>
        <end position="924"/>
    </location>
</feature>
<protein>
    <submittedName>
        <fullName evidence="2">Uncharacterized protein</fullName>
    </submittedName>
</protein>
<name>A0A7M7PXL9_NASVI</name>
<dbReference type="EnsemblMetazoa" id="XM_031922746">
    <property type="protein sequence ID" value="XP_031778606"/>
    <property type="gene ID" value="LOC100119361"/>
</dbReference>
<keyword evidence="3" id="KW-1185">Reference proteome</keyword>
<dbReference type="EnsemblMetazoa" id="XM_031922745">
    <property type="protein sequence ID" value="XP_031778605"/>
    <property type="gene ID" value="LOC100119361"/>
</dbReference>
<reference evidence="2" key="1">
    <citation type="submission" date="2021-01" db="UniProtKB">
        <authorList>
            <consortium name="EnsemblMetazoa"/>
        </authorList>
    </citation>
    <scope>IDENTIFICATION</scope>
</reference>
<feature type="region of interest" description="Disordered" evidence="1">
    <location>
        <begin position="1"/>
        <end position="25"/>
    </location>
</feature>
<feature type="compositionally biased region" description="Basic and acidic residues" evidence="1">
    <location>
        <begin position="926"/>
        <end position="960"/>
    </location>
</feature>
<feature type="region of interest" description="Disordered" evidence="1">
    <location>
        <begin position="542"/>
        <end position="570"/>
    </location>
</feature>
<feature type="region of interest" description="Disordered" evidence="1">
    <location>
        <begin position="890"/>
        <end position="1021"/>
    </location>
</feature>
<dbReference type="RefSeq" id="XP_031778606.1">
    <property type="nucleotide sequence ID" value="XM_031922746.2"/>
</dbReference>
<evidence type="ECO:0000256" key="1">
    <source>
        <dbReference type="SAM" id="MobiDB-lite"/>
    </source>
</evidence>
<dbReference type="Proteomes" id="UP000002358">
    <property type="component" value="Chromosome 2"/>
</dbReference>
<evidence type="ECO:0000313" key="2">
    <source>
        <dbReference type="EnsemblMetazoa" id="XP_031778605"/>
    </source>
</evidence>
<dbReference type="InParanoid" id="A0A7M7PXL9"/>
<feature type="region of interest" description="Disordered" evidence="1">
    <location>
        <begin position="214"/>
        <end position="235"/>
    </location>
</feature>
<feature type="region of interest" description="Disordered" evidence="1">
    <location>
        <begin position="455"/>
        <end position="492"/>
    </location>
</feature>
<dbReference type="AlphaFoldDB" id="A0A7M7PXL9"/>
<feature type="compositionally biased region" description="Basic and acidic residues" evidence="1">
    <location>
        <begin position="971"/>
        <end position="988"/>
    </location>
</feature>
<feature type="compositionally biased region" description="Low complexity" evidence="1">
    <location>
        <begin position="961"/>
        <end position="970"/>
    </location>
</feature>
<sequence length="1122" mass="123459">MATKMELVMSPGNLGGDGPDGGPFRNEDVREWSRVDRITGMLERARVETGRWRANTQDAKQSYGKMIDSRERNSADGSLVQKARRQVEIFQSQENSGRSFQVVRASQWSSSRATDCAFDIPISNKPSNAHFEDGPSNGSASLLSPRLNLWRSSLSNGASDLDQLSCLCRKLHNEALNTTNQLWSLRNAALTPLEAASSPSPTFQEIEAGLEPNLDDRLSSSSFGERRSNSTEDVSSLLNADDAFARDCKTRRSLQIANSENGRVNYCQSAAGEAERGRRARQEFIAERARRFEEGVRRANEGTARKQFISTKSFTPIANNDFVRNDPKHPSKFNQVAKISIQDSGENGQSSPVLARARFSPAATRKANNKTVVHLMNVASPASSEPPPPPPPRCINVSAIKLEKDSEQAAENENGLYAMKEETPTLLLNGSKPVKKVEFCKTEIHFAADSGKVNIVETDGKPPPTNKFRRRKRKDALGAANSNSQKSNMPLVHFGDTSYEKYIFGGQGKPPEEMSNKTALLECENPAIDKPAKKYDPADLELKRERWNSPEKSREDAGLENGGKHRGTHTTTVNFLSDESSALALPKVLEGRSSQRAISLQFAASNRGLSPIGCGDEDDNEPTTVVSRTTKITLHLPPVISQHPGVLQLGNCNPFSNLKSVRLVMKLGQMTGGRDLGPAGSLSLKELFSTLYSDGEHDGLTLNEPQMWSLRLKSDGERILDESRMITDKPGNSFPAAANHVVHKEIGSLSKRSAPKQQSLPEDPDKKQVLLKIVTTHKPMLARVENDHSPSNSLHRPRPKGLDPQEESQPPLEREEQRRGSPSVLASTDLETKDHCDNGNGVDESDCDEAPTYENIFDAVSNGDPVYENFQAIKSEPVLKAPIDKVALLKKRPPTSQSEKSLTNSYDRRHIKLSSKLSNGSNAEESAEKARLTRTERAKTPISAKSDKNTLRSVSQDRSKSSSRLSGSRDNSIKRCKDATKPTKDDTARGAQAKRKNSPKVGSVAQERKGTPVISAEKNDGSIRSKKPVEVVYQTAVFNMKNEKLSKPSKGKEIKGPRLINDLICGSKLRRPSDSKKAIKTAIVSQNTSKTKETPTTMNRYALHRNIACRPLQAGVKKYGFH</sequence>
<dbReference type="GeneID" id="100119361"/>
<evidence type="ECO:0000313" key="3">
    <source>
        <dbReference type="Proteomes" id="UP000002358"/>
    </source>
</evidence>
<dbReference type="KEGG" id="nvi:100119361"/>
<feature type="compositionally biased region" description="Basic and acidic residues" evidence="1">
    <location>
        <begin position="214"/>
        <end position="230"/>
    </location>
</feature>
<feature type="region of interest" description="Disordered" evidence="1">
    <location>
        <begin position="781"/>
        <end position="849"/>
    </location>
</feature>
<feature type="compositionally biased region" description="Polar residues" evidence="1">
    <location>
        <begin position="894"/>
        <end position="905"/>
    </location>
</feature>
<dbReference type="OrthoDB" id="8197951at2759"/>
<accession>A0A7M7PXL9</accession>
<dbReference type="RefSeq" id="XP_031778605.1">
    <property type="nucleotide sequence ID" value="XM_031922745.2"/>
</dbReference>
<organism evidence="2 3">
    <name type="scientific">Nasonia vitripennis</name>
    <name type="common">Parasitic wasp</name>
    <dbReference type="NCBI Taxonomy" id="7425"/>
    <lineage>
        <taxon>Eukaryota</taxon>
        <taxon>Metazoa</taxon>
        <taxon>Ecdysozoa</taxon>
        <taxon>Arthropoda</taxon>
        <taxon>Hexapoda</taxon>
        <taxon>Insecta</taxon>
        <taxon>Pterygota</taxon>
        <taxon>Neoptera</taxon>
        <taxon>Endopterygota</taxon>
        <taxon>Hymenoptera</taxon>
        <taxon>Apocrita</taxon>
        <taxon>Proctotrupomorpha</taxon>
        <taxon>Chalcidoidea</taxon>
        <taxon>Pteromalidae</taxon>
        <taxon>Pteromalinae</taxon>
        <taxon>Nasonia</taxon>
    </lineage>
</organism>
<feature type="compositionally biased region" description="Basic and acidic residues" evidence="1">
    <location>
        <begin position="542"/>
        <end position="557"/>
    </location>
</feature>